<proteinExistence type="predicted"/>
<dbReference type="InterPro" id="IPR031915">
    <property type="entry name" value="Clr2_N"/>
</dbReference>
<accession>A0A9P6HE72</accession>
<dbReference type="OrthoDB" id="2421327at2759"/>
<feature type="domain" description="Cryptic loci regulator 2 N-terminal" evidence="2">
    <location>
        <begin position="66"/>
        <end position="132"/>
    </location>
</feature>
<evidence type="ECO:0000313" key="3">
    <source>
        <dbReference type="EMBL" id="KAF9785196.1"/>
    </source>
</evidence>
<dbReference type="Proteomes" id="UP000736335">
    <property type="component" value="Unassembled WGS sequence"/>
</dbReference>
<evidence type="ECO:0000259" key="2">
    <source>
        <dbReference type="Pfam" id="PF16761"/>
    </source>
</evidence>
<dbReference type="GO" id="GO:0030466">
    <property type="term" value="P:silent mating-type cassette heterochromatin formation"/>
    <property type="evidence" value="ECO:0007669"/>
    <property type="project" value="TreeGrafter"/>
</dbReference>
<feature type="compositionally biased region" description="Low complexity" evidence="1">
    <location>
        <begin position="455"/>
        <end position="466"/>
    </location>
</feature>
<reference evidence="3" key="2">
    <citation type="submission" date="2020-11" db="EMBL/GenBank/DDBJ databases">
        <authorList>
            <consortium name="DOE Joint Genome Institute"/>
            <person name="Kuo A."/>
            <person name="Miyauchi S."/>
            <person name="Kiss E."/>
            <person name="Drula E."/>
            <person name="Kohler A."/>
            <person name="Sanchez-Garcia M."/>
            <person name="Andreopoulos B."/>
            <person name="Barry K.W."/>
            <person name="Bonito G."/>
            <person name="Buee M."/>
            <person name="Carver A."/>
            <person name="Chen C."/>
            <person name="Cichocki N."/>
            <person name="Clum A."/>
            <person name="Culley D."/>
            <person name="Crous P.W."/>
            <person name="Fauchery L."/>
            <person name="Girlanda M."/>
            <person name="Hayes R."/>
            <person name="Keri Z."/>
            <person name="Labutti K."/>
            <person name="Lipzen A."/>
            <person name="Lombard V."/>
            <person name="Magnuson J."/>
            <person name="Maillard F."/>
            <person name="Morin E."/>
            <person name="Murat C."/>
            <person name="Nolan M."/>
            <person name="Ohm R."/>
            <person name="Pangilinan J."/>
            <person name="Pereira M."/>
            <person name="Perotto S."/>
            <person name="Peter M."/>
            <person name="Riley R."/>
            <person name="Sitrit Y."/>
            <person name="Stielow B."/>
            <person name="Szollosi G."/>
            <person name="Zifcakova L."/>
            <person name="Stursova M."/>
            <person name="Spatafora J.W."/>
            <person name="Tedersoo L."/>
            <person name="Vaario L.-M."/>
            <person name="Yamada A."/>
            <person name="Yan M."/>
            <person name="Wang P."/>
            <person name="Xu J."/>
            <person name="Bruns T."/>
            <person name="Baldrian P."/>
            <person name="Vilgalys R."/>
            <person name="Henrissat B."/>
            <person name="Grigoriev I.V."/>
            <person name="Hibbett D."/>
            <person name="Nagy L.G."/>
            <person name="Martin F.M."/>
        </authorList>
    </citation>
    <scope>NUCLEOTIDE SEQUENCE</scope>
    <source>
        <strain evidence="3">UH-Tt-Lm1</strain>
    </source>
</reference>
<evidence type="ECO:0000256" key="1">
    <source>
        <dbReference type="SAM" id="MobiDB-lite"/>
    </source>
</evidence>
<gene>
    <name evidence="3" type="ORF">BJ322DRAFT_816525</name>
</gene>
<dbReference type="GO" id="GO:0070824">
    <property type="term" value="C:SHREC complex"/>
    <property type="evidence" value="ECO:0007669"/>
    <property type="project" value="InterPro"/>
</dbReference>
<feature type="region of interest" description="Disordered" evidence="1">
    <location>
        <begin position="593"/>
        <end position="612"/>
    </location>
</feature>
<protein>
    <recommendedName>
        <fullName evidence="2">Cryptic loci regulator 2 N-terminal domain-containing protein</fullName>
    </recommendedName>
</protein>
<evidence type="ECO:0000313" key="4">
    <source>
        <dbReference type="Proteomes" id="UP000736335"/>
    </source>
</evidence>
<comment type="caution">
    <text evidence="3">The sequence shown here is derived from an EMBL/GenBank/DDBJ whole genome shotgun (WGS) entry which is preliminary data.</text>
</comment>
<organism evidence="3 4">
    <name type="scientific">Thelephora terrestris</name>
    <dbReference type="NCBI Taxonomy" id="56493"/>
    <lineage>
        <taxon>Eukaryota</taxon>
        <taxon>Fungi</taxon>
        <taxon>Dikarya</taxon>
        <taxon>Basidiomycota</taxon>
        <taxon>Agaricomycotina</taxon>
        <taxon>Agaricomycetes</taxon>
        <taxon>Thelephorales</taxon>
        <taxon>Thelephoraceae</taxon>
        <taxon>Thelephora</taxon>
    </lineage>
</organism>
<feature type="region of interest" description="Disordered" evidence="1">
    <location>
        <begin position="144"/>
        <end position="208"/>
    </location>
</feature>
<name>A0A9P6HE72_9AGAM</name>
<sequence>MSELGFPRTDGDSSLWPSNTRRIVDQAGQVNYMHPLEIDDPQCLKWREDLGRLVAEKIGLPAGPKYILASWPEGYKMFVHYKGSQINPRTDKYLIGSTLVNRFRSIPEFVLHAVWLMMDTTLQRSNCGCKYCTRTPQRNISQAAGLVSSTRSDSSPVARIRQSTQAPSKAPRARLQTLSQVKRKARTSEPPSVTAGPAESSLLPSSPLGLQDLVPREVPWFAIRKETKPIKPSTGPKVAVNAHRIADLEGVDSPHRKRLHRIGEVIWCFLDDPIARPGELDSAITAWPGLVKSVQRSMHVTIVMDESSVEHRKGNDQPYVYEVTLFNVEAAVTISDEKVLPYQAVSSPQPLLDALSSLMHTIDRKGHTLSTPAEGGINALSKFTFEEAALPYALAVQTPIMLAKCWACTDIWTFKYTITADKAVAAPVVHPKKKFRTPGLHIGLIPGLSPPTPAEPSAQPAESPAQVKTQKRYQGLWWGGERIWVDDLVRLKLPRHELAPNGSERILPVVPPSEATVEYTMQKGADKEHAPGSGDRGLFLRITSIFIVEKKVRISGMLFDLVEEGCADVEGEEGKEEQQEDTSAFDMRSLDPALLQGESSGGPPAEPAPKVFKPASDRQVLSGPYVRSWDPPPPPLGYKFRSILKGDWEAVMDISLLSGRYYPGILSNPLLSDHLKRLLRLEESISHLYALEGLAPGYYNSVDPEFAKESRQKMLLEAVAEAKSKCEEWFDKEAVSNLLDAELTSATSDVEMEEQGE</sequence>
<dbReference type="AlphaFoldDB" id="A0A9P6HE72"/>
<dbReference type="GO" id="GO:0031934">
    <property type="term" value="C:mating-type region heterochromatin"/>
    <property type="evidence" value="ECO:0007669"/>
    <property type="project" value="TreeGrafter"/>
</dbReference>
<dbReference type="PANTHER" id="PTHR38046:SF1">
    <property type="entry name" value="CRYPTIC LOCI REGULATOR 2"/>
    <property type="match status" value="1"/>
</dbReference>
<feature type="region of interest" description="Disordered" evidence="1">
    <location>
        <begin position="446"/>
        <end position="466"/>
    </location>
</feature>
<feature type="compositionally biased region" description="Polar residues" evidence="1">
    <location>
        <begin position="144"/>
        <end position="167"/>
    </location>
</feature>
<dbReference type="Pfam" id="PF16761">
    <property type="entry name" value="Clr2_transil"/>
    <property type="match status" value="1"/>
</dbReference>
<dbReference type="EMBL" id="WIUZ02000007">
    <property type="protein sequence ID" value="KAF9785196.1"/>
    <property type="molecule type" value="Genomic_DNA"/>
</dbReference>
<dbReference type="InterPro" id="IPR038986">
    <property type="entry name" value="Clr2"/>
</dbReference>
<reference evidence="3" key="1">
    <citation type="journal article" date="2020" name="Nat. Commun.">
        <title>Large-scale genome sequencing of mycorrhizal fungi provides insights into the early evolution of symbiotic traits.</title>
        <authorList>
            <person name="Miyauchi S."/>
            <person name="Kiss E."/>
            <person name="Kuo A."/>
            <person name="Drula E."/>
            <person name="Kohler A."/>
            <person name="Sanchez-Garcia M."/>
            <person name="Morin E."/>
            <person name="Andreopoulos B."/>
            <person name="Barry K.W."/>
            <person name="Bonito G."/>
            <person name="Buee M."/>
            <person name="Carver A."/>
            <person name="Chen C."/>
            <person name="Cichocki N."/>
            <person name="Clum A."/>
            <person name="Culley D."/>
            <person name="Crous P.W."/>
            <person name="Fauchery L."/>
            <person name="Girlanda M."/>
            <person name="Hayes R.D."/>
            <person name="Keri Z."/>
            <person name="LaButti K."/>
            <person name="Lipzen A."/>
            <person name="Lombard V."/>
            <person name="Magnuson J."/>
            <person name="Maillard F."/>
            <person name="Murat C."/>
            <person name="Nolan M."/>
            <person name="Ohm R.A."/>
            <person name="Pangilinan J."/>
            <person name="Pereira M.F."/>
            <person name="Perotto S."/>
            <person name="Peter M."/>
            <person name="Pfister S."/>
            <person name="Riley R."/>
            <person name="Sitrit Y."/>
            <person name="Stielow J.B."/>
            <person name="Szollosi G."/>
            <person name="Zifcakova L."/>
            <person name="Stursova M."/>
            <person name="Spatafora J.W."/>
            <person name="Tedersoo L."/>
            <person name="Vaario L.M."/>
            <person name="Yamada A."/>
            <person name="Yan M."/>
            <person name="Wang P."/>
            <person name="Xu J."/>
            <person name="Bruns T."/>
            <person name="Baldrian P."/>
            <person name="Vilgalys R."/>
            <person name="Dunand C."/>
            <person name="Henrissat B."/>
            <person name="Grigoriev I.V."/>
            <person name="Hibbett D."/>
            <person name="Nagy L.G."/>
            <person name="Martin F.M."/>
        </authorList>
    </citation>
    <scope>NUCLEOTIDE SEQUENCE</scope>
    <source>
        <strain evidence="3">UH-Tt-Lm1</strain>
    </source>
</reference>
<dbReference type="GO" id="GO:0033553">
    <property type="term" value="C:rDNA heterochromatin"/>
    <property type="evidence" value="ECO:0007669"/>
    <property type="project" value="TreeGrafter"/>
</dbReference>
<keyword evidence="4" id="KW-1185">Reference proteome</keyword>
<dbReference type="PANTHER" id="PTHR38046">
    <property type="entry name" value="CRYPTIC LOCI REGULATOR 2"/>
    <property type="match status" value="1"/>
</dbReference>